<dbReference type="InParanoid" id="A0A409XN44"/>
<proteinExistence type="predicted"/>
<keyword evidence="3" id="KW-1185">Reference proteome</keyword>
<feature type="region of interest" description="Disordered" evidence="1">
    <location>
        <begin position="724"/>
        <end position="833"/>
    </location>
</feature>
<evidence type="ECO:0000313" key="2">
    <source>
        <dbReference type="EMBL" id="PPQ92202.1"/>
    </source>
</evidence>
<dbReference type="AlphaFoldDB" id="A0A409XN44"/>
<comment type="caution">
    <text evidence="2">The sequence shown here is derived from an EMBL/GenBank/DDBJ whole genome shotgun (WGS) entry which is preliminary data.</text>
</comment>
<dbReference type="InterPro" id="IPR032675">
    <property type="entry name" value="LRR_dom_sf"/>
</dbReference>
<feature type="region of interest" description="Disordered" evidence="1">
    <location>
        <begin position="555"/>
        <end position="578"/>
    </location>
</feature>
<dbReference type="Gene3D" id="3.80.10.10">
    <property type="entry name" value="Ribonuclease Inhibitor"/>
    <property type="match status" value="1"/>
</dbReference>
<organism evidence="2 3">
    <name type="scientific">Psilocybe cyanescens</name>
    <dbReference type="NCBI Taxonomy" id="93625"/>
    <lineage>
        <taxon>Eukaryota</taxon>
        <taxon>Fungi</taxon>
        <taxon>Dikarya</taxon>
        <taxon>Basidiomycota</taxon>
        <taxon>Agaricomycotina</taxon>
        <taxon>Agaricomycetes</taxon>
        <taxon>Agaricomycetidae</taxon>
        <taxon>Agaricales</taxon>
        <taxon>Agaricineae</taxon>
        <taxon>Strophariaceae</taxon>
        <taxon>Psilocybe</taxon>
    </lineage>
</organism>
<feature type="compositionally biased region" description="Low complexity" evidence="1">
    <location>
        <begin position="675"/>
        <end position="692"/>
    </location>
</feature>
<accession>A0A409XN44</accession>
<reference evidence="2 3" key="1">
    <citation type="journal article" date="2018" name="Evol. Lett.">
        <title>Horizontal gene cluster transfer increased hallucinogenic mushroom diversity.</title>
        <authorList>
            <person name="Reynolds H.T."/>
            <person name="Vijayakumar V."/>
            <person name="Gluck-Thaler E."/>
            <person name="Korotkin H.B."/>
            <person name="Matheny P.B."/>
            <person name="Slot J.C."/>
        </authorList>
    </citation>
    <scope>NUCLEOTIDE SEQUENCE [LARGE SCALE GENOMIC DNA]</scope>
    <source>
        <strain evidence="2 3">2631</strain>
    </source>
</reference>
<dbReference type="EMBL" id="NHYD01001075">
    <property type="protein sequence ID" value="PPQ92202.1"/>
    <property type="molecule type" value="Genomic_DNA"/>
</dbReference>
<feature type="compositionally biased region" description="Low complexity" evidence="1">
    <location>
        <begin position="735"/>
        <end position="747"/>
    </location>
</feature>
<sequence>MSVQTSLSPVSSLRKLLKTNLPTPPPPPLATYRAPIERLPAFIIQDIGRQSDLRDVLCLSLCSRPLSNVLAPVLYADVELKTNKHCKTTLIALAKRPDLMQYIRRLAVHPNCVEWTDSSDEMDEDLVATLITRMADRLPALEAFEWDGMEMPGPELWEALKSSCHILKRISTTIGEDPLDTASPVRLFNEHGAIVSYTDFSDIAVGLRRPPPILNKSKMSFSGLAGWYVHLRGVAYSPIHHKPSDGLPKVEKLPRRFWAMILERSPRLEELTMGGPAPSPRMFDIRHITSGRWTRLKTLILGDMVMIASHKGEDQARKDHAAFMAFFMAHPGLRHISLQHAGGSAFFPGAFVLPASALPNVDTFGGPLKFVKTLPFPQRLRHLKLTSLHHTASAFPPTFALLQELRWLESLSIWIDLSFGSHGSLVSGGRTSGESLRGYKYDDLTILNNLICCRPGLKHLDIACFSRPTFSIREFSGIIQRSSSLESFALTKVHKSNDDDMIRSAARLASENPNLTRFTLRTTHDSWLSPGLGRVKQLGVYEILESFDMLSGSFGGGDAKHEEAETKSASTPESEAPTATAMLVREWGQKKRTGKEQMKYFVHPLSSLPPLSTKDRRSSSSSLTGSFISPSTSPVSNSFPPSSWQMPIQGMGIAIGTKRHSRSQSGSINRGSGGRLSPSPSIKSQSSSKSQKVQNWRPRRASCSAVLGDAAGVWDSAAANGTRARRIRGGGEGEGPASLRSSFCSSRSGGGPISVQGHGQGQVQAQSQPPSHGQVQVTWAQSVTDKTQLGSSESSSTGGSSHHAMNKSESLSAGGSSSHATSKSESSKSVSRRNSFSKGVLQCRCSFFHRVKGSKTHGNDKIDDGPIGHRSTTHITSFPPAITTAVSASASITPSYRIFFN</sequence>
<feature type="compositionally biased region" description="Polar residues" evidence="1">
    <location>
        <begin position="634"/>
        <end position="646"/>
    </location>
</feature>
<evidence type="ECO:0000313" key="3">
    <source>
        <dbReference type="Proteomes" id="UP000283269"/>
    </source>
</evidence>
<name>A0A409XN44_PSICY</name>
<feature type="compositionally biased region" description="Low complexity" evidence="1">
    <location>
        <begin position="754"/>
        <end position="771"/>
    </location>
</feature>
<dbReference type="OrthoDB" id="2847287at2759"/>
<protein>
    <submittedName>
        <fullName evidence="2">Uncharacterized protein</fullName>
    </submittedName>
</protein>
<dbReference type="SUPFAM" id="SSF52047">
    <property type="entry name" value="RNI-like"/>
    <property type="match status" value="1"/>
</dbReference>
<feature type="compositionally biased region" description="Low complexity" evidence="1">
    <location>
        <begin position="790"/>
        <end position="801"/>
    </location>
</feature>
<feature type="compositionally biased region" description="Low complexity" evidence="1">
    <location>
        <begin position="808"/>
        <end position="833"/>
    </location>
</feature>
<feature type="compositionally biased region" description="Polar residues" evidence="1">
    <location>
        <begin position="773"/>
        <end position="789"/>
    </location>
</feature>
<feature type="compositionally biased region" description="Low complexity" evidence="1">
    <location>
        <begin position="619"/>
        <end position="633"/>
    </location>
</feature>
<evidence type="ECO:0000256" key="1">
    <source>
        <dbReference type="SAM" id="MobiDB-lite"/>
    </source>
</evidence>
<gene>
    <name evidence="2" type="ORF">CVT25_008976</name>
</gene>
<dbReference type="Proteomes" id="UP000283269">
    <property type="component" value="Unassembled WGS sequence"/>
</dbReference>
<feature type="region of interest" description="Disordered" evidence="1">
    <location>
        <begin position="605"/>
        <end position="700"/>
    </location>
</feature>